<proteinExistence type="predicted"/>
<dbReference type="PATRIC" id="fig|1265819.5.peg.3240"/>
<feature type="domain" description="Bacterial Ig" evidence="1">
    <location>
        <begin position="200"/>
        <end position="281"/>
    </location>
</feature>
<accession>W7ATK7</accession>
<feature type="domain" description="Bacterial Ig" evidence="1">
    <location>
        <begin position="28"/>
        <end position="108"/>
    </location>
</feature>
<organism evidence="2 3">
    <name type="scientific">Listeria grandensis FSL F6-0971</name>
    <dbReference type="NCBI Taxonomy" id="1265819"/>
    <lineage>
        <taxon>Bacteria</taxon>
        <taxon>Bacillati</taxon>
        <taxon>Bacillota</taxon>
        <taxon>Bacilli</taxon>
        <taxon>Bacillales</taxon>
        <taxon>Listeriaceae</taxon>
        <taxon>Listeria</taxon>
    </lineage>
</organism>
<protein>
    <submittedName>
        <fullName evidence="2">Lipoprotein</fullName>
    </submittedName>
</protein>
<reference evidence="2 3" key="1">
    <citation type="journal article" date="2014" name="Int. J. Syst. Evol. Microbiol.">
        <title>Listeria floridensis sp. nov., Listeria aquatica sp. nov., Listeria cornellensis sp. nov., Listeria riparia sp. nov. and Listeria grandensis sp. nov., from agricultural and natural environments.</title>
        <authorList>
            <person name="den Bakker H.C."/>
            <person name="Warchocki S."/>
            <person name="Wright E.M."/>
            <person name="Allred A.F."/>
            <person name="Ahlstrom C."/>
            <person name="Manuel C.S."/>
            <person name="Stasiewicz M.J."/>
            <person name="Burrell A."/>
            <person name="Roof S."/>
            <person name="Strawn L."/>
            <person name="Fortes E.D."/>
            <person name="Nightingale K.K."/>
            <person name="Kephart D."/>
            <person name="Wiedmann M."/>
        </authorList>
    </citation>
    <scope>NUCLEOTIDE SEQUENCE [LARGE SCALE GENOMIC DNA]</scope>
    <source>
        <strain evidence="3">FSL F6-971</strain>
    </source>
</reference>
<evidence type="ECO:0000313" key="3">
    <source>
        <dbReference type="Proteomes" id="UP000019253"/>
    </source>
</evidence>
<keyword evidence="3" id="KW-1185">Reference proteome</keyword>
<feature type="domain" description="Bacterial Ig" evidence="1">
    <location>
        <begin position="115"/>
        <end position="193"/>
    </location>
</feature>
<gene>
    <name evidence="2" type="ORF">PGRAN_16381</name>
</gene>
<dbReference type="RefSeq" id="WP_036068572.1">
    <property type="nucleotide sequence ID" value="NZ_AODD01000056.1"/>
</dbReference>
<keyword evidence="2" id="KW-0449">Lipoprotein</keyword>
<dbReference type="OrthoDB" id="2191864at2"/>
<comment type="caution">
    <text evidence="2">The sequence shown here is derived from an EMBL/GenBank/DDBJ whole genome shotgun (WGS) entry which is preliminary data.</text>
</comment>
<name>W7ATK7_9LIST</name>
<dbReference type="STRING" id="1265819.PGRAN_16381"/>
<dbReference type="AlphaFoldDB" id="W7ATK7"/>
<evidence type="ECO:0000259" key="1">
    <source>
        <dbReference type="Pfam" id="PF20622"/>
    </source>
</evidence>
<sequence length="281" mass="29349">MVIKGYDSTGKLLDTQTVKIKSSAPTAGTITPAAIAIPGDKNVVGTYTGDVKSLVLTVDGVEYKGGTIANGEFKFYAYDKIKSATSEVTLKAYDKAGRLLDTQTVEIKSLAPTAGTITPVVMTIPGDKNVIGTYTGEVKSLVLTVDGVEYKGGTIANGEFKFYTYDKIKSATSEVTLKAYDKAGKLLDTQTVKTTAPAVGTITPSTFKVPGDTRLTATYTGDVKSVIVTINGTKHKGGTVSDGTVSFYIGNKIASTSDVVTIEAIGVDGKVLDTKNVTVAN</sequence>
<evidence type="ECO:0000313" key="2">
    <source>
        <dbReference type="EMBL" id="EUJ16525.1"/>
    </source>
</evidence>
<dbReference type="Proteomes" id="UP000019253">
    <property type="component" value="Unassembled WGS sequence"/>
</dbReference>
<dbReference type="EMBL" id="AODD01000056">
    <property type="protein sequence ID" value="EUJ16525.1"/>
    <property type="molecule type" value="Genomic_DNA"/>
</dbReference>
<dbReference type="Pfam" id="PF20622">
    <property type="entry name" value="Big_15"/>
    <property type="match status" value="3"/>
</dbReference>
<dbReference type="InterPro" id="IPR046746">
    <property type="entry name" value="Big_15"/>
</dbReference>